<keyword evidence="2" id="KW-1185">Reference proteome</keyword>
<evidence type="ECO:0000313" key="1">
    <source>
        <dbReference type="EMBL" id="KAG0423307.1"/>
    </source>
</evidence>
<accession>A0AC60PQG0</accession>
<dbReference type="Proteomes" id="UP000805193">
    <property type="component" value="Unassembled WGS sequence"/>
</dbReference>
<comment type="caution">
    <text evidence="1">The sequence shown here is derived from an EMBL/GenBank/DDBJ whole genome shotgun (WGS) entry which is preliminary data.</text>
</comment>
<dbReference type="EMBL" id="JABSTQ010010116">
    <property type="protein sequence ID" value="KAG0423307.1"/>
    <property type="molecule type" value="Genomic_DNA"/>
</dbReference>
<reference evidence="1 2" key="1">
    <citation type="journal article" date="2020" name="Cell">
        <title>Large-Scale Comparative Analyses of Tick Genomes Elucidate Their Genetic Diversity and Vector Capacities.</title>
        <authorList>
            <consortium name="Tick Genome and Microbiome Consortium (TIGMIC)"/>
            <person name="Jia N."/>
            <person name="Wang J."/>
            <person name="Shi W."/>
            <person name="Du L."/>
            <person name="Sun Y."/>
            <person name="Zhan W."/>
            <person name="Jiang J.F."/>
            <person name="Wang Q."/>
            <person name="Zhang B."/>
            <person name="Ji P."/>
            <person name="Bell-Sakyi L."/>
            <person name="Cui X.M."/>
            <person name="Yuan T.T."/>
            <person name="Jiang B.G."/>
            <person name="Yang W.F."/>
            <person name="Lam T.T."/>
            <person name="Chang Q.C."/>
            <person name="Ding S.J."/>
            <person name="Wang X.J."/>
            <person name="Zhu J.G."/>
            <person name="Ruan X.D."/>
            <person name="Zhao L."/>
            <person name="Wei J.T."/>
            <person name="Ye R.Z."/>
            <person name="Que T.C."/>
            <person name="Du C.H."/>
            <person name="Zhou Y.H."/>
            <person name="Cheng J.X."/>
            <person name="Dai P.F."/>
            <person name="Guo W.B."/>
            <person name="Han X.H."/>
            <person name="Huang E.J."/>
            <person name="Li L.F."/>
            <person name="Wei W."/>
            <person name="Gao Y.C."/>
            <person name="Liu J.Z."/>
            <person name="Shao H.Z."/>
            <person name="Wang X."/>
            <person name="Wang C.C."/>
            <person name="Yang T.C."/>
            <person name="Huo Q.B."/>
            <person name="Li W."/>
            <person name="Chen H.Y."/>
            <person name="Chen S.E."/>
            <person name="Zhou L.G."/>
            <person name="Ni X.B."/>
            <person name="Tian J.H."/>
            <person name="Sheng Y."/>
            <person name="Liu T."/>
            <person name="Pan Y.S."/>
            <person name="Xia L.Y."/>
            <person name="Li J."/>
            <person name="Zhao F."/>
            <person name="Cao W.C."/>
        </authorList>
    </citation>
    <scope>NUCLEOTIDE SEQUENCE [LARGE SCALE GENOMIC DNA]</scope>
    <source>
        <strain evidence="1">Iper-2018</strain>
    </source>
</reference>
<name>A0AC60PQG0_IXOPE</name>
<sequence length="802" mass="90264">MGLLLGSHAYPQCEAAMTLQVRARSVNGYSWRCTVWMTREVPKRKPVKVQCRGEVSVRSGVFFEGSYLTLPQLMKIIYLWRENLPCAVIQRETDVAKMILGAQQARDALDEAGDTATPATLRAPSRAALAPRFRRFVSRWRRLGRIPATKRYVTNARTINWRRLTTFAAACEQYLRSVKKKKKRKAARELLKSRKTLGECATIVRQMYEDPDGRDFFECFRTSRARFKTSPCHKVTNASASTEAGANGLRKNCAAAMTTSDRPNGKKTNGKLIEHGSDGDERACEGEAFDPQVLVISMSLSWAGLTDPGEPSSSVEPVLVYSVCDGEDRSEYREVARTVPGDKHPVFRTTYRFGETTLLRFEVFSKKRLSRTPKPLGRIFCTSLDMVVYLNVPYKRALLTETGKKGAGFLVIVPTAQKSPIGFAALQLSARNVPLKTFFRTADSMLELWRQDTCGTSALVHETEVVRNSGTPHWKKIVVNKNRIGEDSDAILIKCFDVSFSGEKTYLGYAETNIRELAQGTEKRLEWQCKQDSSTLFSKTPVMLRLEYYKDYPWSFIDYMHGDFSLNFAYIIDLSSSNRDITSIDIKQRYEATISAFEDVISQYDEEQLIPALGFGAKVPPSNMTQSLIFLNGTDSPRCKGTQGVMEALRQSLERVTPTEPSELAPTLEYITGLADNFRDSSKYYVVLVLTDGKLDYTFKTVDSLVRASSTAMSVVMIGLSNEVPSVFEELQRDKLRKKGAERDILFSVLLKDYLHRLHELPRDALSEVPDQIMQFLALRDVEPAPVTAPTMNAPDLCPSSY</sequence>
<proteinExistence type="predicted"/>
<protein>
    <submittedName>
        <fullName evidence="1">Uncharacterized protein</fullName>
    </submittedName>
</protein>
<organism evidence="1 2">
    <name type="scientific">Ixodes persulcatus</name>
    <name type="common">Taiga tick</name>
    <dbReference type="NCBI Taxonomy" id="34615"/>
    <lineage>
        <taxon>Eukaryota</taxon>
        <taxon>Metazoa</taxon>
        <taxon>Ecdysozoa</taxon>
        <taxon>Arthropoda</taxon>
        <taxon>Chelicerata</taxon>
        <taxon>Arachnida</taxon>
        <taxon>Acari</taxon>
        <taxon>Parasitiformes</taxon>
        <taxon>Ixodida</taxon>
        <taxon>Ixodoidea</taxon>
        <taxon>Ixodidae</taxon>
        <taxon>Ixodinae</taxon>
        <taxon>Ixodes</taxon>
    </lineage>
</organism>
<gene>
    <name evidence="1" type="ORF">HPB47_000904</name>
</gene>
<evidence type="ECO:0000313" key="2">
    <source>
        <dbReference type="Proteomes" id="UP000805193"/>
    </source>
</evidence>